<keyword evidence="2" id="KW-1185">Reference proteome</keyword>
<dbReference type="AlphaFoldDB" id="A0AAD6ZMF9"/>
<comment type="caution">
    <text evidence="1">The sequence shown here is derived from an EMBL/GenBank/DDBJ whole genome shotgun (WGS) entry which is preliminary data.</text>
</comment>
<dbReference type="Gene3D" id="3.80.10.10">
    <property type="entry name" value="Ribonuclease Inhibitor"/>
    <property type="match status" value="1"/>
</dbReference>
<organism evidence="1 2">
    <name type="scientific">Mycena albidolilacea</name>
    <dbReference type="NCBI Taxonomy" id="1033008"/>
    <lineage>
        <taxon>Eukaryota</taxon>
        <taxon>Fungi</taxon>
        <taxon>Dikarya</taxon>
        <taxon>Basidiomycota</taxon>
        <taxon>Agaricomycotina</taxon>
        <taxon>Agaricomycetes</taxon>
        <taxon>Agaricomycetidae</taxon>
        <taxon>Agaricales</taxon>
        <taxon>Marasmiineae</taxon>
        <taxon>Mycenaceae</taxon>
        <taxon>Mycena</taxon>
    </lineage>
</organism>
<evidence type="ECO:0008006" key="3">
    <source>
        <dbReference type="Google" id="ProtNLM"/>
    </source>
</evidence>
<dbReference type="Proteomes" id="UP001218218">
    <property type="component" value="Unassembled WGS sequence"/>
</dbReference>
<protein>
    <recommendedName>
        <fullName evidence="3">F-box domain-containing protein</fullName>
    </recommendedName>
</protein>
<name>A0AAD6ZMF9_9AGAR</name>
<accession>A0AAD6ZMF9</accession>
<reference evidence="1" key="1">
    <citation type="submission" date="2023-03" db="EMBL/GenBank/DDBJ databases">
        <title>Massive genome expansion in bonnet fungi (Mycena s.s.) driven by repeated elements and novel gene families across ecological guilds.</title>
        <authorList>
            <consortium name="Lawrence Berkeley National Laboratory"/>
            <person name="Harder C.B."/>
            <person name="Miyauchi S."/>
            <person name="Viragh M."/>
            <person name="Kuo A."/>
            <person name="Thoen E."/>
            <person name="Andreopoulos B."/>
            <person name="Lu D."/>
            <person name="Skrede I."/>
            <person name="Drula E."/>
            <person name="Henrissat B."/>
            <person name="Morin E."/>
            <person name="Kohler A."/>
            <person name="Barry K."/>
            <person name="LaButti K."/>
            <person name="Morin E."/>
            <person name="Salamov A."/>
            <person name="Lipzen A."/>
            <person name="Mereny Z."/>
            <person name="Hegedus B."/>
            <person name="Baldrian P."/>
            <person name="Stursova M."/>
            <person name="Weitz H."/>
            <person name="Taylor A."/>
            <person name="Grigoriev I.V."/>
            <person name="Nagy L.G."/>
            <person name="Martin F."/>
            <person name="Kauserud H."/>
        </authorList>
    </citation>
    <scope>NUCLEOTIDE SEQUENCE</scope>
    <source>
        <strain evidence="1">CBHHK002</strain>
    </source>
</reference>
<evidence type="ECO:0000313" key="2">
    <source>
        <dbReference type="Proteomes" id="UP001218218"/>
    </source>
</evidence>
<dbReference type="EMBL" id="JARIHO010000039">
    <property type="protein sequence ID" value="KAJ7328397.1"/>
    <property type="molecule type" value="Genomic_DNA"/>
</dbReference>
<evidence type="ECO:0000313" key="1">
    <source>
        <dbReference type="EMBL" id="KAJ7328397.1"/>
    </source>
</evidence>
<gene>
    <name evidence="1" type="ORF">DFH08DRAFT_883864</name>
</gene>
<dbReference type="SUPFAM" id="SSF52047">
    <property type="entry name" value="RNI-like"/>
    <property type="match status" value="1"/>
</dbReference>
<sequence>MDQSTDYLDMVPVEVWAACWVLCTARQLRRISLVCHLFRSISLPLLLQHQTFDLELLVSGIDRDNWMDRVCHLHRTAVRLDRLSAGPLIPLVRSWAVTFGPTPSTMHYPPQIRHIGLFDAIQSRVRRTFCTTLNLYRNLETLYIVGLTFDPAMWNTLLALPKLEDLHLHHSLVARDAGSGATADGTQQVLMLRSLGLGHSSLLLDGFAGRRLDNLAHLFIGSVDDVEPFFRFLERCPRLESLAIMSLESSALKPFPPTCLPHLRSLNGPAGLIRLLAPDRPVSWAVIVDEFMVADERLKMDELMLTCSDLSRSSVSIHSLALPRTSPTLEFLNRIVRMFPHVRELSLGIESFHMPSYIVHPLFVPPEVEVEGDMELPEFCDAEAFDNLPKEELSDDESDDHPPIVVVPKESSFSTDNPVEVVLEWITGGSIALSSDLEILRLDAMGLPCELELPKQHQALALLGARWPSLYEVQFGLWASTWRRMGTLWKSDGKSPVRILPDTHGVLSGTQEMASSQLA</sequence>
<proteinExistence type="predicted"/>
<dbReference type="InterPro" id="IPR032675">
    <property type="entry name" value="LRR_dom_sf"/>
</dbReference>